<proteinExistence type="predicted"/>
<evidence type="ECO:0000313" key="1">
    <source>
        <dbReference type="EMBL" id="SVD53851.1"/>
    </source>
</evidence>
<sequence>MNPRLLIVTILISSGLFSQQFKHELSGGYSGRGGNTDFQYWNVSYAMTSYGDINLGGTVLKDSEFLLAVEKNNATWAGVKNYYND</sequence>
<dbReference type="AlphaFoldDB" id="A0A382W6W6"/>
<name>A0A382W6W6_9ZZZZ</name>
<protein>
    <submittedName>
        <fullName evidence="1">Uncharacterized protein</fullName>
    </submittedName>
</protein>
<organism evidence="1">
    <name type="scientific">marine metagenome</name>
    <dbReference type="NCBI Taxonomy" id="408172"/>
    <lineage>
        <taxon>unclassified sequences</taxon>
        <taxon>metagenomes</taxon>
        <taxon>ecological metagenomes</taxon>
    </lineage>
</organism>
<dbReference type="EMBL" id="UINC01157068">
    <property type="protein sequence ID" value="SVD53851.1"/>
    <property type="molecule type" value="Genomic_DNA"/>
</dbReference>
<feature type="non-terminal residue" evidence="1">
    <location>
        <position position="85"/>
    </location>
</feature>
<gene>
    <name evidence="1" type="ORF">METZ01_LOCUS406705</name>
</gene>
<accession>A0A382W6W6</accession>
<reference evidence="1" key="1">
    <citation type="submission" date="2018-05" db="EMBL/GenBank/DDBJ databases">
        <authorList>
            <person name="Lanie J.A."/>
            <person name="Ng W.-L."/>
            <person name="Kazmierczak K.M."/>
            <person name="Andrzejewski T.M."/>
            <person name="Davidsen T.M."/>
            <person name="Wayne K.J."/>
            <person name="Tettelin H."/>
            <person name="Glass J.I."/>
            <person name="Rusch D."/>
            <person name="Podicherti R."/>
            <person name="Tsui H.-C.T."/>
            <person name="Winkler M.E."/>
        </authorList>
    </citation>
    <scope>NUCLEOTIDE SEQUENCE</scope>
</reference>